<dbReference type="InterPro" id="IPR029767">
    <property type="entry name" value="WecB-like"/>
</dbReference>
<sequence>MKVLTILGTRPEIIRLCLIIKKLDSLCDQILVHTGQNYDTNLNDIFLRQLDVRKIDYYLGATGTPAEQIGKILVELEKIIKKEKPDRFLVLGDTNSSLGAIMAKRLHVPVYHMEAGNRCYDDRVPEEVNRRIIDHSSDILIPYTQRSRQNLLREGIAGERIYVTGNPIKEVLDYFAKNIEASKIMDRLKVEKGKFFLATLHREENVDVEERLEKFVKAFNQLAEKYKMPIVWSVHPRTKKRLKASKKFKLNKTVKAIEPLGLFDFVHLEKNAYCLLSDSGTVQEEGAIFNIPSVTLRDTTERPETIEAGSNIISGCEPESILLSVKVATQKSVNWDPPAEYLVKDVSTKIAKIILGYRK</sequence>
<dbReference type="SUPFAM" id="SSF53756">
    <property type="entry name" value="UDP-Glycosyltransferase/glycogen phosphorylase"/>
    <property type="match status" value="1"/>
</dbReference>
<comment type="similarity">
    <text evidence="1">Belongs to the UDP-N-acetylglucosamine 2-epimerase family.</text>
</comment>
<dbReference type="Gene3D" id="3.40.50.2000">
    <property type="entry name" value="Glycogen Phosphorylase B"/>
    <property type="match status" value="2"/>
</dbReference>
<dbReference type="GO" id="GO:0016853">
    <property type="term" value="F:isomerase activity"/>
    <property type="evidence" value="ECO:0007669"/>
    <property type="project" value="UniProtKB-KW"/>
</dbReference>
<gene>
    <name evidence="3" type="ORF">COT77_01285</name>
</gene>
<evidence type="ECO:0000313" key="4">
    <source>
        <dbReference type="Proteomes" id="UP000228596"/>
    </source>
</evidence>
<dbReference type="Pfam" id="PF02350">
    <property type="entry name" value="Epimerase_2"/>
    <property type="match status" value="1"/>
</dbReference>
<dbReference type="PANTHER" id="PTHR43174:SF1">
    <property type="entry name" value="UDP-N-ACETYLGLUCOSAMINE 2-EPIMERASE"/>
    <property type="match status" value="1"/>
</dbReference>
<organism evidence="3 4">
    <name type="scientific">Candidatus Berkelbacteria bacterium CG10_big_fil_rev_8_21_14_0_10_41_12</name>
    <dbReference type="NCBI Taxonomy" id="1974513"/>
    <lineage>
        <taxon>Bacteria</taxon>
        <taxon>Candidatus Berkelbacteria</taxon>
    </lineage>
</organism>
<dbReference type="NCBIfam" id="TIGR00236">
    <property type="entry name" value="wecB"/>
    <property type="match status" value="1"/>
</dbReference>
<dbReference type="EMBL" id="PEZV01000009">
    <property type="protein sequence ID" value="PIT97453.1"/>
    <property type="molecule type" value="Genomic_DNA"/>
</dbReference>
<protein>
    <submittedName>
        <fullName evidence="3">UDP-N-acetylglucosamine 2-epimerase (Non-hydrolyzing)</fullName>
    </submittedName>
</protein>
<reference evidence="4" key="1">
    <citation type="submission" date="2017-09" db="EMBL/GenBank/DDBJ databases">
        <title>Depth-based differentiation of microbial function through sediment-hosted aquifers and enrichment of novel symbionts in the deep terrestrial subsurface.</title>
        <authorList>
            <person name="Probst A.J."/>
            <person name="Ladd B."/>
            <person name="Jarett J.K."/>
            <person name="Geller-Mcgrath D.E."/>
            <person name="Sieber C.M.K."/>
            <person name="Emerson J.B."/>
            <person name="Anantharaman K."/>
            <person name="Thomas B.C."/>
            <person name="Malmstrom R."/>
            <person name="Stieglmeier M."/>
            <person name="Klingl A."/>
            <person name="Woyke T."/>
            <person name="Ryan C.M."/>
            <person name="Banfield J.F."/>
        </authorList>
    </citation>
    <scope>NUCLEOTIDE SEQUENCE [LARGE SCALE GENOMIC DNA]</scope>
</reference>
<dbReference type="CDD" id="cd03786">
    <property type="entry name" value="GTB_UDP-GlcNAc_2-Epimerase"/>
    <property type="match status" value="1"/>
</dbReference>
<dbReference type="PANTHER" id="PTHR43174">
    <property type="entry name" value="UDP-N-ACETYLGLUCOSAMINE 2-EPIMERASE"/>
    <property type="match status" value="1"/>
</dbReference>
<proteinExistence type="inferred from homology"/>
<dbReference type="Proteomes" id="UP000228596">
    <property type="component" value="Unassembled WGS sequence"/>
</dbReference>
<evidence type="ECO:0000313" key="3">
    <source>
        <dbReference type="EMBL" id="PIT97453.1"/>
    </source>
</evidence>
<evidence type="ECO:0000256" key="1">
    <source>
        <dbReference type="RuleBase" id="RU003513"/>
    </source>
</evidence>
<evidence type="ECO:0000259" key="2">
    <source>
        <dbReference type="Pfam" id="PF02350"/>
    </source>
</evidence>
<dbReference type="InterPro" id="IPR003331">
    <property type="entry name" value="UDP_GlcNAc_Epimerase_2_dom"/>
</dbReference>
<comment type="caution">
    <text evidence="3">The sequence shown here is derived from an EMBL/GenBank/DDBJ whole genome shotgun (WGS) entry which is preliminary data.</text>
</comment>
<accession>A0A2M6WXC3</accession>
<keyword evidence="1" id="KW-0413">Isomerase</keyword>
<feature type="domain" description="UDP-N-acetylglucosamine 2-epimerase" evidence="2">
    <location>
        <begin position="27"/>
        <end position="354"/>
    </location>
</feature>
<dbReference type="AlphaFoldDB" id="A0A2M6WXC3"/>
<name>A0A2M6WXC3_9BACT</name>